<dbReference type="AlphaFoldDB" id="X1PYV4"/>
<dbReference type="EMBL" id="BARV01045856">
    <property type="protein sequence ID" value="GAI61113.1"/>
    <property type="molecule type" value="Genomic_DNA"/>
</dbReference>
<reference evidence="1" key="1">
    <citation type="journal article" date="2014" name="Front. Microbiol.">
        <title>High frequency of phylogenetically diverse reductive dehalogenase-homologous genes in deep subseafloor sedimentary metagenomes.</title>
        <authorList>
            <person name="Kawai M."/>
            <person name="Futagami T."/>
            <person name="Toyoda A."/>
            <person name="Takaki Y."/>
            <person name="Nishi S."/>
            <person name="Hori S."/>
            <person name="Arai W."/>
            <person name="Tsubouchi T."/>
            <person name="Morono Y."/>
            <person name="Uchiyama I."/>
            <person name="Ito T."/>
            <person name="Fujiyama A."/>
            <person name="Inagaki F."/>
            <person name="Takami H."/>
        </authorList>
    </citation>
    <scope>NUCLEOTIDE SEQUENCE</scope>
    <source>
        <strain evidence="1">Expedition CK06-06</strain>
    </source>
</reference>
<protein>
    <recommendedName>
        <fullName evidence="2">MPN domain-containing protein</fullName>
    </recommendedName>
</protein>
<sequence>KSKHYVDTAQFNTAIFERAIQDDKEDFFVGWWHTHPGIGFIFSP</sequence>
<name>X1PYV4_9ZZZZ</name>
<organism evidence="1">
    <name type="scientific">marine sediment metagenome</name>
    <dbReference type="NCBI Taxonomy" id="412755"/>
    <lineage>
        <taxon>unclassified sequences</taxon>
        <taxon>metagenomes</taxon>
        <taxon>ecological metagenomes</taxon>
    </lineage>
</organism>
<feature type="non-terminal residue" evidence="1">
    <location>
        <position position="1"/>
    </location>
</feature>
<comment type="caution">
    <text evidence="1">The sequence shown here is derived from an EMBL/GenBank/DDBJ whole genome shotgun (WGS) entry which is preliminary data.</text>
</comment>
<evidence type="ECO:0000313" key="1">
    <source>
        <dbReference type="EMBL" id="GAI61113.1"/>
    </source>
</evidence>
<feature type="non-terminal residue" evidence="1">
    <location>
        <position position="44"/>
    </location>
</feature>
<evidence type="ECO:0008006" key="2">
    <source>
        <dbReference type="Google" id="ProtNLM"/>
    </source>
</evidence>
<gene>
    <name evidence="1" type="ORF">S06H3_66866</name>
</gene>
<dbReference type="Gene3D" id="3.40.140.10">
    <property type="entry name" value="Cytidine Deaminase, domain 2"/>
    <property type="match status" value="1"/>
</dbReference>
<proteinExistence type="predicted"/>
<accession>X1PYV4</accession>